<reference evidence="1 2" key="1">
    <citation type="submission" date="2018-08" db="EMBL/GenBank/DDBJ databases">
        <title>Recombination of ecologically and evolutionarily significant loci maintains genetic cohesion in the Pseudomonas syringae species complex.</title>
        <authorList>
            <person name="Dillon M."/>
            <person name="Thakur S."/>
            <person name="Almeida R.N.D."/>
            <person name="Weir B.S."/>
            <person name="Guttman D.S."/>
        </authorList>
    </citation>
    <scope>NUCLEOTIDE SEQUENCE [LARGE SCALE GENOMIC DNA]</scope>
    <source>
        <strain evidence="1 2">ICMP 3706</strain>
    </source>
</reference>
<dbReference type="Proteomes" id="UP000281604">
    <property type="component" value="Unassembled WGS sequence"/>
</dbReference>
<evidence type="ECO:0000313" key="2">
    <source>
        <dbReference type="Proteomes" id="UP000281604"/>
    </source>
</evidence>
<name>A0A3M4B8S1_9PSED</name>
<organism evidence="1 2">
    <name type="scientific">Pseudomonas syringae pv. persicae</name>
    <dbReference type="NCBI Taxonomy" id="237306"/>
    <lineage>
        <taxon>Bacteria</taxon>
        <taxon>Pseudomonadati</taxon>
        <taxon>Pseudomonadota</taxon>
        <taxon>Gammaproteobacteria</taxon>
        <taxon>Pseudomonadales</taxon>
        <taxon>Pseudomonadaceae</taxon>
        <taxon>Pseudomonas</taxon>
    </lineage>
</organism>
<comment type="caution">
    <text evidence="1">The sequence shown here is derived from an EMBL/GenBank/DDBJ whole genome shotgun (WGS) entry which is preliminary data.</text>
</comment>
<protein>
    <submittedName>
        <fullName evidence="1">Uncharacterized protein</fullName>
    </submittedName>
</protein>
<evidence type="ECO:0000313" key="1">
    <source>
        <dbReference type="EMBL" id="RMP15553.1"/>
    </source>
</evidence>
<sequence>MKRDSYLILGIAGKLGETTLQGLYNRRYIILVLIPKMMIDRPVEASCVEVNGEKIIITKTRSLWV</sequence>
<accession>A0A3M4B8S1</accession>
<proteinExistence type="predicted"/>
<dbReference type="EMBL" id="RBQE01000002">
    <property type="protein sequence ID" value="RMP15553.1"/>
    <property type="molecule type" value="Genomic_DNA"/>
</dbReference>
<dbReference type="AlphaFoldDB" id="A0A3M4B8S1"/>
<gene>
    <name evidence="1" type="ORF">ALQ30_200093</name>
</gene>